<protein>
    <submittedName>
        <fullName evidence="2">GAF domain-containing protein</fullName>
    </submittedName>
</protein>
<dbReference type="Gene3D" id="1.10.10.2840">
    <property type="entry name" value="PucR C-terminal helix-turn-helix domain"/>
    <property type="match status" value="1"/>
</dbReference>
<dbReference type="AlphaFoldDB" id="A0A387BH70"/>
<dbReference type="InterPro" id="IPR025736">
    <property type="entry name" value="PucR_C-HTH_dom"/>
</dbReference>
<name>A0A387BH70_9MICO</name>
<dbReference type="InterPro" id="IPR051448">
    <property type="entry name" value="CdaR-like_regulators"/>
</dbReference>
<dbReference type="SUPFAM" id="SSF55781">
    <property type="entry name" value="GAF domain-like"/>
    <property type="match status" value="1"/>
</dbReference>
<organism evidence="2 3">
    <name type="scientific">Protaetiibacter intestinalis</name>
    <dbReference type="NCBI Taxonomy" id="2419774"/>
    <lineage>
        <taxon>Bacteria</taxon>
        <taxon>Bacillati</taxon>
        <taxon>Actinomycetota</taxon>
        <taxon>Actinomycetes</taxon>
        <taxon>Micrococcales</taxon>
        <taxon>Microbacteriaceae</taxon>
        <taxon>Protaetiibacter</taxon>
    </lineage>
</organism>
<evidence type="ECO:0000259" key="1">
    <source>
        <dbReference type="SMART" id="SM00065"/>
    </source>
</evidence>
<dbReference type="RefSeq" id="WP_120762218.1">
    <property type="nucleotide sequence ID" value="NZ_CP032630.1"/>
</dbReference>
<feature type="domain" description="GAF" evidence="1">
    <location>
        <begin position="38"/>
        <end position="189"/>
    </location>
</feature>
<dbReference type="InterPro" id="IPR029016">
    <property type="entry name" value="GAF-like_dom_sf"/>
</dbReference>
<dbReference type="InterPro" id="IPR042070">
    <property type="entry name" value="PucR_C-HTH_sf"/>
</dbReference>
<dbReference type="InterPro" id="IPR003018">
    <property type="entry name" value="GAF"/>
</dbReference>
<evidence type="ECO:0000313" key="3">
    <source>
        <dbReference type="Proteomes" id="UP000278886"/>
    </source>
</evidence>
<dbReference type="KEGG" id="lyd:D7I47_06090"/>
<reference evidence="3" key="1">
    <citation type="submission" date="2018-09" db="EMBL/GenBank/DDBJ databases">
        <title>Genome sequencing of strain 2DFWR-13.</title>
        <authorList>
            <person name="Heo J."/>
            <person name="Kim S.-J."/>
            <person name="Kwon S.-W."/>
        </authorList>
    </citation>
    <scope>NUCLEOTIDE SEQUENCE [LARGE SCALE GENOMIC DNA]</scope>
    <source>
        <strain evidence="3">2DFWR-13</strain>
    </source>
</reference>
<evidence type="ECO:0000313" key="2">
    <source>
        <dbReference type="EMBL" id="AYF97870.1"/>
    </source>
</evidence>
<dbReference type="Pfam" id="PF01590">
    <property type="entry name" value="GAF"/>
    <property type="match status" value="1"/>
</dbReference>
<proteinExistence type="predicted"/>
<dbReference type="Pfam" id="PF13556">
    <property type="entry name" value="HTH_30"/>
    <property type="match status" value="1"/>
</dbReference>
<dbReference type="SMART" id="SM00065">
    <property type="entry name" value="GAF"/>
    <property type="match status" value="1"/>
</dbReference>
<dbReference type="EMBL" id="CP032630">
    <property type="protein sequence ID" value="AYF97870.1"/>
    <property type="molecule type" value="Genomic_DNA"/>
</dbReference>
<keyword evidence="3" id="KW-1185">Reference proteome</keyword>
<accession>A0A387BH70</accession>
<gene>
    <name evidence="2" type="ORF">D7I47_06090</name>
</gene>
<dbReference type="PANTHER" id="PTHR33744:SF1">
    <property type="entry name" value="DNA-BINDING TRANSCRIPTIONAL ACTIVATOR ADER"/>
    <property type="match status" value="1"/>
</dbReference>
<dbReference type="OrthoDB" id="8026818at2"/>
<dbReference type="PANTHER" id="PTHR33744">
    <property type="entry name" value="CARBOHYDRATE DIACID REGULATOR"/>
    <property type="match status" value="1"/>
</dbReference>
<sequence>MTDDALAAALAENGRLRRRAAELEALFSTARELVRLRDVDEVLSRLVERAHALMGTDVTYLSEAQGADGELRVRYTAGTVTPEFRRLRVPAGVGLASLVVRTREPVRVPRYEAMSEAPHDAHIDAVVRAEGLVSFLGVPLAVGDEVLGALFACNRSPHEFAPEQVLLLSAFADHAAAVLHSARLLAAASAATIRAEEAYRELERHLSASALAVVAERRAGWLLDAIDGRAPADADDGVAAPAGFTGCAVLAVAARGLVDAVRVVERAVGDAGFVAAWNGRIAIAWTAPEVVAETERVRRIAADALRDPGLTAVALRRELARAGLREGLERAVRDLELLPALGVTGATVSSDAFAPYQVLAPADPAALDGFIAELLGPVLAWDERRGARLVDTLGAYFDAGESRGATAATLRIHPNTVQQRLDRIQALLDGALADPERRFRVQAAVRLELLRRAVRAAASG</sequence>
<dbReference type="Gene3D" id="3.30.450.40">
    <property type="match status" value="1"/>
</dbReference>
<dbReference type="Proteomes" id="UP000278886">
    <property type="component" value="Chromosome"/>
</dbReference>